<dbReference type="InterPro" id="IPR036390">
    <property type="entry name" value="WH_DNA-bd_sf"/>
</dbReference>
<dbReference type="SUPFAM" id="SSF48008">
    <property type="entry name" value="GntR ligand-binding domain-like"/>
    <property type="match status" value="1"/>
</dbReference>
<dbReference type="InterPro" id="IPR036388">
    <property type="entry name" value="WH-like_DNA-bd_sf"/>
</dbReference>
<dbReference type="GO" id="GO:0003700">
    <property type="term" value="F:DNA-binding transcription factor activity"/>
    <property type="evidence" value="ECO:0007669"/>
    <property type="project" value="InterPro"/>
</dbReference>
<dbReference type="HOGENOM" id="CLU_017584_9_1_5"/>
<dbReference type="Gene3D" id="1.10.10.10">
    <property type="entry name" value="Winged helix-like DNA-binding domain superfamily/Winged helix DNA-binding domain"/>
    <property type="match status" value="1"/>
</dbReference>
<keyword evidence="6" id="KW-1185">Reference proteome</keyword>
<dbReference type="SMART" id="SM00345">
    <property type="entry name" value="HTH_GNTR"/>
    <property type="match status" value="1"/>
</dbReference>
<accession>B6JB92</accession>
<dbReference type="GO" id="GO:0003677">
    <property type="term" value="F:DNA binding"/>
    <property type="evidence" value="ECO:0007669"/>
    <property type="project" value="UniProtKB-KW"/>
</dbReference>
<keyword evidence="3" id="KW-0804">Transcription</keyword>
<evidence type="ECO:0000259" key="4">
    <source>
        <dbReference type="PROSITE" id="PS50949"/>
    </source>
</evidence>
<dbReference type="RefSeq" id="WP_012562462.1">
    <property type="nucleotide sequence ID" value="NC_011386.1"/>
</dbReference>
<dbReference type="SUPFAM" id="SSF46785">
    <property type="entry name" value="Winged helix' DNA-binding domain"/>
    <property type="match status" value="1"/>
</dbReference>
<dbReference type="Pfam" id="PF00392">
    <property type="entry name" value="GntR"/>
    <property type="match status" value="1"/>
</dbReference>
<dbReference type="Proteomes" id="UP000007730">
    <property type="component" value="Chromosome"/>
</dbReference>
<dbReference type="PRINTS" id="PR00035">
    <property type="entry name" value="HTHGNTR"/>
</dbReference>
<dbReference type="CDD" id="cd07377">
    <property type="entry name" value="WHTH_GntR"/>
    <property type="match status" value="1"/>
</dbReference>
<dbReference type="PANTHER" id="PTHR43537:SF5">
    <property type="entry name" value="UXU OPERON TRANSCRIPTIONAL REGULATOR"/>
    <property type="match status" value="1"/>
</dbReference>
<dbReference type="OrthoDB" id="9805385at2"/>
<dbReference type="STRING" id="504832.OCA5_c26730"/>
<evidence type="ECO:0000313" key="6">
    <source>
        <dbReference type="Proteomes" id="UP000007730"/>
    </source>
</evidence>
<dbReference type="KEGG" id="oca:OCAR_5301"/>
<dbReference type="Gene3D" id="1.20.120.530">
    <property type="entry name" value="GntR ligand-binding domain-like"/>
    <property type="match status" value="1"/>
</dbReference>
<evidence type="ECO:0000256" key="1">
    <source>
        <dbReference type="ARBA" id="ARBA00023015"/>
    </source>
</evidence>
<dbReference type="AlphaFoldDB" id="B6JB92"/>
<dbReference type="PANTHER" id="PTHR43537">
    <property type="entry name" value="TRANSCRIPTIONAL REGULATOR, GNTR FAMILY"/>
    <property type="match status" value="1"/>
</dbReference>
<keyword evidence="2" id="KW-0238">DNA-binding</keyword>
<dbReference type="Pfam" id="PF07729">
    <property type="entry name" value="FCD"/>
    <property type="match status" value="1"/>
</dbReference>
<dbReference type="PATRIC" id="fig|504832.7.peg.2825"/>
<dbReference type="InterPro" id="IPR000524">
    <property type="entry name" value="Tscrpt_reg_HTH_GntR"/>
</dbReference>
<name>B6JB92_AFIC5</name>
<evidence type="ECO:0000256" key="2">
    <source>
        <dbReference type="ARBA" id="ARBA00023125"/>
    </source>
</evidence>
<dbReference type="PROSITE" id="PS50949">
    <property type="entry name" value="HTH_GNTR"/>
    <property type="match status" value="1"/>
</dbReference>
<proteinExistence type="predicted"/>
<keyword evidence="1" id="KW-0805">Transcription regulation</keyword>
<dbReference type="KEGG" id="ocg:OCA5_c26730"/>
<sequence length="233" mass="26473">MGRHEVASTTISRILTFIRARNYEPKERLPSERDLAEKFATSRSAIREALATLEAMRVIERRPNSGIYLREWDQSSIEALVLHADSGLSLTREEVAKALEVRRILEVEAVRLACSRRTAADLKSLREILDETAARVAKRQSIENEDQAFHLGIVVATRNDVLVRVVNAFYEMSKQRRQLYFSDADRCELSYREHCRIVDAVEAREPDAAAQRMSEHLSQTAGSWASLLSDTDA</sequence>
<organism evidence="5 6">
    <name type="scientific">Afipia carboxidovorans (strain ATCC 49405 / DSM 1227 / KCTC 32145 / OM5)</name>
    <name type="common">Oligotropha carboxidovorans</name>
    <dbReference type="NCBI Taxonomy" id="504832"/>
    <lineage>
        <taxon>Bacteria</taxon>
        <taxon>Pseudomonadati</taxon>
        <taxon>Pseudomonadota</taxon>
        <taxon>Alphaproteobacteria</taxon>
        <taxon>Hyphomicrobiales</taxon>
        <taxon>Nitrobacteraceae</taxon>
        <taxon>Afipia</taxon>
    </lineage>
</organism>
<protein>
    <submittedName>
        <fullName evidence="5">Transcriptional regulator, GntR family</fullName>
    </submittedName>
</protein>
<feature type="domain" description="HTH gntR-type" evidence="4">
    <location>
        <begin position="4"/>
        <end position="72"/>
    </location>
</feature>
<evidence type="ECO:0000313" key="5">
    <source>
        <dbReference type="EMBL" id="AEI07368.1"/>
    </source>
</evidence>
<dbReference type="InterPro" id="IPR011711">
    <property type="entry name" value="GntR_C"/>
</dbReference>
<reference evidence="5 6" key="1">
    <citation type="journal article" date="2011" name="J. Bacteriol.">
        <title>Complete genome sequences of the chemolithoautotrophic Oligotropha carboxidovorans strains OM4 and OM5.</title>
        <authorList>
            <person name="Volland S."/>
            <person name="Rachinger M."/>
            <person name="Strittmatter A."/>
            <person name="Daniel R."/>
            <person name="Gottschalk G."/>
            <person name="Meyer O."/>
        </authorList>
    </citation>
    <scope>NUCLEOTIDE SEQUENCE [LARGE SCALE GENOMIC DNA]</scope>
    <source>
        <strain evidence="6">ATCC 49405 / DSM 1227 / KCTC 32145 / OM5</strain>
    </source>
</reference>
<dbReference type="InterPro" id="IPR008920">
    <property type="entry name" value="TF_FadR/GntR_C"/>
</dbReference>
<dbReference type="SMART" id="SM00895">
    <property type="entry name" value="FCD"/>
    <property type="match status" value="1"/>
</dbReference>
<gene>
    <name evidence="5" type="ordered locus">OCA5_c26730</name>
</gene>
<evidence type="ECO:0000256" key="3">
    <source>
        <dbReference type="ARBA" id="ARBA00023163"/>
    </source>
</evidence>
<dbReference type="EMBL" id="CP002826">
    <property type="protein sequence ID" value="AEI07368.1"/>
    <property type="molecule type" value="Genomic_DNA"/>
</dbReference>
<dbReference type="eggNOG" id="COG2186">
    <property type="taxonomic scope" value="Bacteria"/>
</dbReference>